<dbReference type="EMBL" id="CP042905">
    <property type="protein sequence ID" value="QEE16020.1"/>
    <property type="molecule type" value="Genomic_DNA"/>
</dbReference>
<dbReference type="NCBIfam" id="NF008687">
    <property type="entry name" value="PRK11706.1"/>
    <property type="match status" value="1"/>
</dbReference>
<dbReference type="InterPro" id="IPR012749">
    <property type="entry name" value="WecE-like"/>
</dbReference>
<keyword evidence="2" id="KW-0808">Transferase</keyword>
<dbReference type="Pfam" id="PF01041">
    <property type="entry name" value="DegT_DnrJ_EryC1"/>
    <property type="match status" value="1"/>
</dbReference>
<dbReference type="FunFam" id="3.40.640.10:FF:000037">
    <property type="entry name" value="dTDP-4-amino-4,6-dideoxygalactose transaminase"/>
    <property type="match status" value="1"/>
</dbReference>
<keyword evidence="3" id="KW-1185">Reference proteome</keyword>
<dbReference type="NCBIfam" id="TIGR02379">
    <property type="entry name" value="ECA_wecE"/>
    <property type="match status" value="1"/>
</dbReference>
<dbReference type="InterPro" id="IPR015422">
    <property type="entry name" value="PyrdxlP-dep_Trfase_small"/>
</dbReference>
<dbReference type="SUPFAM" id="SSF53383">
    <property type="entry name" value="PLP-dependent transferases"/>
    <property type="match status" value="1"/>
</dbReference>
<dbReference type="GO" id="GO:0019180">
    <property type="term" value="F:dTDP-4-amino-4,6-dideoxygalactose transaminase activity"/>
    <property type="evidence" value="ECO:0007669"/>
    <property type="project" value="TreeGrafter"/>
</dbReference>
<dbReference type="PANTHER" id="PTHR30244:SF34">
    <property type="entry name" value="DTDP-4-AMINO-4,6-DIDEOXYGALACTOSE TRANSAMINASE"/>
    <property type="match status" value="1"/>
</dbReference>
<sequence length="388" mass="44989">MKSMIPFNKPYYPQNGIKYVKDTFKRRKISGDGYYSKRISKFIEEKFGVKKALFVTSGSAALDMAAIILDLQPQDEVIMPSYTFVSTANSVMLRNAKVIFVDIDPKTMNIDPIEIEKFITPNTKALFVVHYAGISCDMGKIMDIAKKYNIKVIEDAAQGVNSKYKDKYLGSIGDIGCYSFHETKNYVCGEGGAFLLNDESLIERAEIIWEKGTNRRKFFRGEVDKYSWIDIGSSFLGSDMLAAFLYAQFEALEKINFLRKNVFEYYYELLEPLEKQNFLKLPFIPNNCTPNYHMFYIILKNNYERDEMMNFLKNSGIHAIFHYIPLHSSPMGRKLGYKSEDLPLTEEYAGRLLRLPMYAELKKREIEYIVQKISKMMKLLQPRNIDNI</sequence>
<dbReference type="PIRSF" id="PIRSF000390">
    <property type="entry name" value="PLP_StrS"/>
    <property type="match status" value="1"/>
</dbReference>
<dbReference type="KEGG" id="psyt:DSAG12_01848"/>
<dbReference type="InterPro" id="IPR000653">
    <property type="entry name" value="DegT/StrS_aminotransferase"/>
</dbReference>
<name>A0A5B9DB93_9ARCH</name>
<dbReference type="InterPro" id="IPR015421">
    <property type="entry name" value="PyrdxlP-dep_Trfase_major"/>
</dbReference>
<organism evidence="2 3">
    <name type="scientific">Promethearchaeum syntrophicum</name>
    <dbReference type="NCBI Taxonomy" id="2594042"/>
    <lineage>
        <taxon>Archaea</taxon>
        <taxon>Promethearchaeati</taxon>
        <taxon>Promethearchaeota</taxon>
        <taxon>Promethearchaeia</taxon>
        <taxon>Promethearchaeales</taxon>
        <taxon>Promethearchaeaceae</taxon>
        <taxon>Promethearchaeum</taxon>
    </lineage>
</organism>
<keyword evidence="1" id="KW-0663">Pyridoxal phosphate</keyword>
<dbReference type="RefSeq" id="WP_342211911.1">
    <property type="nucleotide sequence ID" value="NZ_CP042905.2"/>
</dbReference>
<protein>
    <submittedName>
        <fullName evidence="2">dTDP-4-amino-4,6-dideoxygalactose transaminase</fullName>
        <ecNumber evidence="2">2.6.1.59</ecNumber>
    </submittedName>
</protein>
<comment type="similarity">
    <text evidence="1">Belongs to the DegT/DnrJ/EryC1 family.</text>
</comment>
<dbReference type="Gene3D" id="3.40.640.10">
    <property type="entry name" value="Type I PLP-dependent aspartate aminotransferase-like (Major domain)"/>
    <property type="match status" value="1"/>
</dbReference>
<dbReference type="InterPro" id="IPR015424">
    <property type="entry name" value="PyrdxlP-dep_Trfase"/>
</dbReference>
<evidence type="ECO:0000313" key="3">
    <source>
        <dbReference type="Proteomes" id="UP000321408"/>
    </source>
</evidence>
<dbReference type="GeneID" id="41329841"/>
<dbReference type="Gene3D" id="3.90.1150.10">
    <property type="entry name" value="Aspartate Aminotransferase, domain 1"/>
    <property type="match status" value="1"/>
</dbReference>
<keyword evidence="2" id="KW-0032">Aminotransferase</keyword>
<reference evidence="2 3" key="1">
    <citation type="journal article" date="2020" name="Nature">
        <title>Isolation of an archaeon at the prokaryote-eukaryote interface.</title>
        <authorList>
            <person name="Imachi H."/>
            <person name="Nobu M.K."/>
            <person name="Nakahara N."/>
            <person name="Morono Y."/>
            <person name="Ogawara M."/>
            <person name="Takaki Y."/>
            <person name="Takano Y."/>
            <person name="Uematsu K."/>
            <person name="Ikuta T."/>
            <person name="Ito M."/>
            <person name="Matsui Y."/>
            <person name="Miyazaki M."/>
            <person name="Murata K."/>
            <person name="Saito Y."/>
            <person name="Sakai S."/>
            <person name="Song C."/>
            <person name="Tasumi E."/>
            <person name="Yamanaka Y."/>
            <person name="Yamaguchi T."/>
            <person name="Kamagata Y."/>
            <person name="Tamaki H."/>
            <person name="Takai K."/>
        </authorList>
    </citation>
    <scope>NUCLEOTIDE SEQUENCE [LARGE SCALE GENOMIC DNA]</scope>
    <source>
        <strain evidence="2 3">MK-D1</strain>
    </source>
</reference>
<dbReference type="CDD" id="cd00616">
    <property type="entry name" value="AHBA_syn"/>
    <property type="match status" value="1"/>
</dbReference>
<dbReference type="GO" id="GO:0000271">
    <property type="term" value="P:polysaccharide biosynthetic process"/>
    <property type="evidence" value="ECO:0007669"/>
    <property type="project" value="TreeGrafter"/>
</dbReference>
<proteinExistence type="inferred from homology"/>
<dbReference type="PANTHER" id="PTHR30244">
    <property type="entry name" value="TRANSAMINASE"/>
    <property type="match status" value="1"/>
</dbReference>
<evidence type="ECO:0000256" key="1">
    <source>
        <dbReference type="RuleBase" id="RU004508"/>
    </source>
</evidence>
<dbReference type="GO" id="GO:0030170">
    <property type="term" value="F:pyridoxal phosphate binding"/>
    <property type="evidence" value="ECO:0007669"/>
    <property type="project" value="TreeGrafter"/>
</dbReference>
<dbReference type="Proteomes" id="UP000321408">
    <property type="component" value="Chromosome"/>
</dbReference>
<gene>
    <name evidence="2" type="primary">rffA</name>
    <name evidence="2" type="synonym">fcnA</name>
    <name evidence="2" type="synonym">wecE</name>
    <name evidence="2" type="ORF">DSAG12_01848</name>
</gene>
<evidence type="ECO:0000313" key="2">
    <source>
        <dbReference type="EMBL" id="QEE16020.1"/>
    </source>
</evidence>
<dbReference type="EC" id="2.6.1.59" evidence="2"/>
<accession>A0A5B9DB93</accession>
<dbReference type="AlphaFoldDB" id="A0A5B9DB93"/>
<reference evidence="2 3" key="2">
    <citation type="journal article" date="2024" name="Int. J. Syst. Evol. Microbiol.">
        <title>Promethearchaeum syntrophicum gen. nov., sp. nov., an anaerobic, obligately syntrophic archaeon, the first isolate of the lineage 'Asgard' archaea, and proposal of the new archaeal phylum Promethearchaeota phyl. nov. and kingdom Promethearchaeati regn. nov.</title>
        <authorList>
            <person name="Imachi H."/>
            <person name="Nobu M.K."/>
            <person name="Kato S."/>
            <person name="Takaki Y."/>
            <person name="Miyazaki M."/>
            <person name="Miyata M."/>
            <person name="Ogawara M."/>
            <person name="Saito Y."/>
            <person name="Sakai S."/>
            <person name="Tahara Y.O."/>
            <person name="Takano Y."/>
            <person name="Tasumi E."/>
            <person name="Uematsu K."/>
            <person name="Yoshimura T."/>
            <person name="Itoh T."/>
            <person name="Ohkuma M."/>
            <person name="Takai K."/>
        </authorList>
    </citation>
    <scope>NUCLEOTIDE SEQUENCE [LARGE SCALE GENOMIC DNA]</scope>
    <source>
        <strain evidence="2 3">MK-D1</strain>
    </source>
</reference>